<protein>
    <submittedName>
        <fullName evidence="3">Uncharacterized protein</fullName>
    </submittedName>
</protein>
<keyword evidence="2" id="KW-0472">Membrane</keyword>
<feature type="transmembrane region" description="Helical" evidence="2">
    <location>
        <begin position="56"/>
        <end position="84"/>
    </location>
</feature>
<dbReference type="Proteomes" id="UP001056384">
    <property type="component" value="Chromosome 10"/>
</dbReference>
<keyword evidence="2" id="KW-1133">Transmembrane helix</keyword>
<organism evidence="3 4">
    <name type="scientific">Septoria linicola</name>
    <dbReference type="NCBI Taxonomy" id="215465"/>
    <lineage>
        <taxon>Eukaryota</taxon>
        <taxon>Fungi</taxon>
        <taxon>Dikarya</taxon>
        <taxon>Ascomycota</taxon>
        <taxon>Pezizomycotina</taxon>
        <taxon>Dothideomycetes</taxon>
        <taxon>Dothideomycetidae</taxon>
        <taxon>Mycosphaerellales</taxon>
        <taxon>Mycosphaerellaceae</taxon>
        <taxon>Septoria</taxon>
    </lineage>
</organism>
<sequence length="234" mass="25452">MANQLWQKRVLIPFWTIQLIFLVILLVLFSFSVALVRDYQDNYADYDGTDRINRPVYRAFNAVAAVYISLCALTIIFDITEIILLARNRLSPKLVVAFSAIITLVWAVILILQIVGSVGGATESALGFIFIIVVFATALSQLIYSSVILHRYRKGHFASRGTYSTAATAPANAEAGVVGSGTYTAYNPAPAPLNPFRDNSRKPSPAAVGHPSSGAAGEYNNTAPSYEMQQTGTR</sequence>
<keyword evidence="4" id="KW-1185">Reference proteome</keyword>
<evidence type="ECO:0000313" key="4">
    <source>
        <dbReference type="Proteomes" id="UP001056384"/>
    </source>
</evidence>
<feature type="transmembrane region" description="Helical" evidence="2">
    <location>
        <begin position="12"/>
        <end position="36"/>
    </location>
</feature>
<reference evidence="3" key="1">
    <citation type="submission" date="2022-06" db="EMBL/GenBank/DDBJ databases">
        <title>Complete genome sequences of two strains of the flax pathogen Septoria linicola.</title>
        <authorList>
            <person name="Lapalu N."/>
            <person name="Simon A."/>
            <person name="Demenou B."/>
            <person name="Paumier D."/>
            <person name="Guillot M.-P."/>
            <person name="Gout L."/>
            <person name="Valade R."/>
        </authorList>
    </citation>
    <scope>NUCLEOTIDE SEQUENCE</scope>
    <source>
        <strain evidence="3">SE15195</strain>
    </source>
</reference>
<name>A0A9Q9EPH9_9PEZI</name>
<gene>
    <name evidence="3" type="ORF">Slin15195_G110560</name>
</gene>
<dbReference type="EMBL" id="CP099427">
    <property type="protein sequence ID" value="USW57737.1"/>
    <property type="molecule type" value="Genomic_DNA"/>
</dbReference>
<proteinExistence type="predicted"/>
<evidence type="ECO:0000313" key="3">
    <source>
        <dbReference type="EMBL" id="USW57737.1"/>
    </source>
</evidence>
<feature type="region of interest" description="Disordered" evidence="1">
    <location>
        <begin position="191"/>
        <end position="234"/>
    </location>
</feature>
<feature type="transmembrane region" description="Helical" evidence="2">
    <location>
        <begin position="96"/>
        <end position="119"/>
    </location>
</feature>
<keyword evidence="2" id="KW-0812">Transmembrane</keyword>
<evidence type="ECO:0000256" key="1">
    <source>
        <dbReference type="SAM" id="MobiDB-lite"/>
    </source>
</evidence>
<dbReference type="AlphaFoldDB" id="A0A9Q9EPH9"/>
<feature type="compositionally biased region" description="Polar residues" evidence="1">
    <location>
        <begin position="219"/>
        <end position="234"/>
    </location>
</feature>
<feature type="transmembrane region" description="Helical" evidence="2">
    <location>
        <begin position="125"/>
        <end position="144"/>
    </location>
</feature>
<accession>A0A9Q9EPH9</accession>
<evidence type="ECO:0000256" key="2">
    <source>
        <dbReference type="SAM" id="Phobius"/>
    </source>
</evidence>